<name>A0A3S8ZPU0_9NEIS</name>
<keyword evidence="3" id="KW-1185">Reference proteome</keyword>
<dbReference type="Proteomes" id="UP000282438">
    <property type="component" value="Chromosome"/>
</dbReference>
<gene>
    <name evidence="2" type="ORF">EJO50_02605</name>
</gene>
<keyword evidence="1" id="KW-0812">Transmembrane</keyword>
<sequence>MPSALYEALQTLIEKNKATLQGQELRVVVADAWVYMACIPWSPMLAQQNTARLFAADCLNQVGFELDSVDEIRLGDAPYGSARLAVAYPANLLTHIARLAEKGQARSMVIRPLSVLVWDVLSRQGDIEATAIVSEQKVTLALGMINHRWGRVRLLDVKVASRTSLNHDRSPELMWQRWKLRHHLVQGVKEVRILDASLAQDLIVPSTPPFVRVSDPWYRLNRNPQWLKYFVGVNALDAIETFTRRRWWSWVCLGIALLIVTALMIEITNLTFKAQDIRNRLAVENSIQPLPQHISWTQEELKRIGSVNTAIRQLNIPIEAVLQALRAPNDIRVAVLAVETASESMESVKNTIKITAEAPTRADMTRYASFVAEHKPFTRAYLTRHEIPDGERAPYRFMVEAQWAD</sequence>
<dbReference type="EMBL" id="CP034433">
    <property type="protein sequence ID" value="AZN35472.1"/>
    <property type="molecule type" value="Genomic_DNA"/>
</dbReference>
<dbReference type="KEGG" id="iod:EJO50_02605"/>
<organism evidence="2 3">
    <name type="scientific">Iodobacter ciconiae</name>
    <dbReference type="NCBI Taxonomy" id="2496266"/>
    <lineage>
        <taxon>Bacteria</taxon>
        <taxon>Pseudomonadati</taxon>
        <taxon>Pseudomonadota</taxon>
        <taxon>Betaproteobacteria</taxon>
        <taxon>Neisseriales</taxon>
        <taxon>Chitinibacteraceae</taxon>
        <taxon>Iodobacter</taxon>
    </lineage>
</organism>
<keyword evidence="1" id="KW-0472">Membrane</keyword>
<feature type="transmembrane region" description="Helical" evidence="1">
    <location>
        <begin position="247"/>
        <end position="272"/>
    </location>
</feature>
<evidence type="ECO:0000313" key="3">
    <source>
        <dbReference type="Proteomes" id="UP000282438"/>
    </source>
</evidence>
<protein>
    <submittedName>
        <fullName evidence="2">Uncharacterized protein</fullName>
    </submittedName>
</protein>
<reference evidence="2 3" key="1">
    <citation type="submission" date="2018-12" db="EMBL/GenBank/DDBJ databases">
        <title>Complete genome sequence of Iodobacter sp. H11R3.</title>
        <authorList>
            <person name="Bae J.-W."/>
        </authorList>
    </citation>
    <scope>NUCLEOTIDE SEQUENCE [LARGE SCALE GENOMIC DNA]</scope>
    <source>
        <strain evidence="2 3">H11R3</strain>
    </source>
</reference>
<dbReference type="OrthoDB" id="8703192at2"/>
<evidence type="ECO:0000256" key="1">
    <source>
        <dbReference type="SAM" id="Phobius"/>
    </source>
</evidence>
<accession>A0A3S8ZPU0</accession>
<proteinExistence type="predicted"/>
<evidence type="ECO:0000313" key="2">
    <source>
        <dbReference type="EMBL" id="AZN35472.1"/>
    </source>
</evidence>
<dbReference type="AlphaFoldDB" id="A0A3S8ZPU0"/>
<keyword evidence="1" id="KW-1133">Transmembrane helix</keyword>